<proteinExistence type="inferred from homology"/>
<evidence type="ECO:0000313" key="20">
    <source>
        <dbReference type="EMBL" id="QAA11066.1"/>
    </source>
</evidence>
<evidence type="ECO:0000256" key="6">
    <source>
        <dbReference type="ARBA" id="ARBA00022448"/>
    </source>
</evidence>
<keyword evidence="15 18" id="KW-0496">Mitochondrion</keyword>
<feature type="transmembrane region" description="Helical" evidence="18">
    <location>
        <begin position="82"/>
        <end position="105"/>
    </location>
</feature>
<keyword evidence="9 18" id="KW-0999">Mitochondrion inner membrane</keyword>
<comment type="similarity">
    <text evidence="3 18">Belongs to the complex I subunit 2 family.</text>
</comment>
<feature type="transmembrane region" description="Helical" evidence="18">
    <location>
        <begin position="7"/>
        <end position="29"/>
    </location>
</feature>
<comment type="subcellular location">
    <subcellularLocation>
        <location evidence="2 18">Mitochondrion inner membrane</location>
        <topology evidence="2 18">Multi-pass membrane protein</topology>
    </subcellularLocation>
</comment>
<evidence type="ECO:0000256" key="17">
    <source>
        <dbReference type="ARBA" id="ARBA00049551"/>
    </source>
</evidence>
<evidence type="ECO:0000256" key="4">
    <source>
        <dbReference type="ARBA" id="ARBA00012944"/>
    </source>
</evidence>
<feature type="transmembrane region" description="Helical" evidence="18">
    <location>
        <begin position="56"/>
        <end position="75"/>
    </location>
</feature>
<organism evidence="20">
    <name type="scientific">Stenopus scutellatus</name>
    <dbReference type="NCBI Taxonomy" id="1986563"/>
    <lineage>
        <taxon>Eukaryota</taxon>
        <taxon>Metazoa</taxon>
        <taxon>Ecdysozoa</taxon>
        <taxon>Arthropoda</taxon>
        <taxon>Crustacea</taxon>
        <taxon>Multicrustacea</taxon>
        <taxon>Malacostraca</taxon>
        <taxon>Eumalacostraca</taxon>
        <taxon>Eucarida</taxon>
        <taxon>Decapoda</taxon>
        <taxon>Pleocyemata</taxon>
        <taxon>Stenopodidea</taxon>
        <taxon>Stenopodidae</taxon>
        <taxon>Stenopus</taxon>
    </lineage>
</organism>
<evidence type="ECO:0000256" key="7">
    <source>
        <dbReference type="ARBA" id="ARBA00022660"/>
    </source>
</evidence>
<comment type="function">
    <text evidence="1">Core subunit of the mitochondrial membrane respiratory chain NADH dehydrogenase (Complex I) that is believed to belong to the minimal assembly required for catalysis. Complex I functions in the transfer of electrons from NADH to the respiratory chain. The immediate electron acceptor for the enzyme is believed to be ubiquinone.</text>
</comment>
<dbReference type="GO" id="GO:0006120">
    <property type="term" value="P:mitochondrial electron transport, NADH to ubiquinone"/>
    <property type="evidence" value="ECO:0007669"/>
    <property type="project" value="InterPro"/>
</dbReference>
<sequence length="331" mass="37054">MLYPSSILFSATLLMGMILTISSSSWFGAWMGLELNLMSFLALISVKNNQYASESALKYFLIQAMASAMVMLSALMINMSMYWAPIILSLSLLIKSGAAPFHFWFPVVMESLNWPHATILMTIQKIAPLSLMSHLVCSSELLIKISILISATVGAIGGLNQTSLRKLLTYSSINHMAWMLAALFVSELMWITYLGVYCLMVSTITFLFFQQQTFHLSSLITNKSTSQFMKVTTFCSLLSLGGLPPFTGFFIKWMMIQELNMTFNFFTLFILLSSALLTLFFYMRIISFALLLSHSSPKWMLIKNNLSSILPGIIFINFLGLLSPSLPILTA</sequence>
<dbReference type="GO" id="GO:0008137">
    <property type="term" value="F:NADH dehydrogenase (ubiquinone) activity"/>
    <property type="evidence" value="ECO:0007669"/>
    <property type="project" value="UniProtKB-EC"/>
</dbReference>
<evidence type="ECO:0000256" key="14">
    <source>
        <dbReference type="ARBA" id="ARBA00023075"/>
    </source>
</evidence>
<feature type="transmembrane region" description="Helical" evidence="18">
    <location>
        <begin position="141"/>
        <end position="160"/>
    </location>
</feature>
<keyword evidence="14 18" id="KW-0830">Ubiquinone</keyword>
<evidence type="ECO:0000256" key="5">
    <source>
        <dbReference type="ARBA" id="ARBA00021008"/>
    </source>
</evidence>
<evidence type="ECO:0000256" key="12">
    <source>
        <dbReference type="ARBA" id="ARBA00022989"/>
    </source>
</evidence>
<dbReference type="InterPro" id="IPR001750">
    <property type="entry name" value="ND/Mrp_TM"/>
</dbReference>
<accession>A0A6B7DVT0</accession>
<feature type="domain" description="NADH:quinone oxidoreductase/Mrp antiporter transmembrane" evidence="19">
    <location>
        <begin position="23"/>
        <end position="276"/>
    </location>
</feature>
<evidence type="ECO:0000256" key="18">
    <source>
        <dbReference type="RuleBase" id="RU003403"/>
    </source>
</evidence>
<comment type="catalytic activity">
    <reaction evidence="17 18">
        <text>a ubiquinone + NADH + 5 H(+)(in) = a ubiquinol + NAD(+) + 4 H(+)(out)</text>
        <dbReference type="Rhea" id="RHEA:29091"/>
        <dbReference type="Rhea" id="RHEA-COMP:9565"/>
        <dbReference type="Rhea" id="RHEA-COMP:9566"/>
        <dbReference type="ChEBI" id="CHEBI:15378"/>
        <dbReference type="ChEBI" id="CHEBI:16389"/>
        <dbReference type="ChEBI" id="CHEBI:17976"/>
        <dbReference type="ChEBI" id="CHEBI:57540"/>
        <dbReference type="ChEBI" id="CHEBI:57945"/>
        <dbReference type="EC" id="7.1.1.2"/>
    </reaction>
</comment>
<feature type="transmembrane region" description="Helical" evidence="18">
    <location>
        <begin position="263"/>
        <end position="285"/>
    </location>
</feature>
<dbReference type="Pfam" id="PF00361">
    <property type="entry name" value="Proton_antipo_M"/>
    <property type="match status" value="1"/>
</dbReference>
<keyword evidence="7 18" id="KW-0679">Respiratory chain</keyword>
<keyword evidence="10 18" id="KW-1278">Translocase</keyword>
<evidence type="ECO:0000256" key="16">
    <source>
        <dbReference type="ARBA" id="ARBA00023136"/>
    </source>
</evidence>
<dbReference type="GO" id="GO:0005743">
    <property type="term" value="C:mitochondrial inner membrane"/>
    <property type="evidence" value="ECO:0007669"/>
    <property type="project" value="UniProtKB-SubCell"/>
</dbReference>
<evidence type="ECO:0000256" key="13">
    <source>
        <dbReference type="ARBA" id="ARBA00023027"/>
    </source>
</evidence>
<evidence type="ECO:0000256" key="3">
    <source>
        <dbReference type="ARBA" id="ARBA00007012"/>
    </source>
</evidence>
<keyword evidence="6" id="KW-0813">Transport</keyword>
<keyword evidence="11 18" id="KW-0249">Electron transport</keyword>
<dbReference type="PANTHER" id="PTHR46552">
    <property type="entry name" value="NADH-UBIQUINONE OXIDOREDUCTASE CHAIN 2"/>
    <property type="match status" value="1"/>
</dbReference>
<feature type="transmembrane region" description="Helical" evidence="18">
    <location>
        <begin position="306"/>
        <end position="329"/>
    </location>
</feature>
<dbReference type="InterPro" id="IPR050175">
    <property type="entry name" value="Complex_I_Subunit_2"/>
</dbReference>
<evidence type="ECO:0000259" key="19">
    <source>
        <dbReference type="Pfam" id="PF00361"/>
    </source>
</evidence>
<keyword evidence="16 18" id="KW-0472">Membrane</keyword>
<dbReference type="EMBL" id="MF741653">
    <property type="protein sequence ID" value="QAA11066.1"/>
    <property type="molecule type" value="Genomic_DNA"/>
</dbReference>
<evidence type="ECO:0000256" key="8">
    <source>
        <dbReference type="ARBA" id="ARBA00022692"/>
    </source>
</evidence>
<evidence type="ECO:0000256" key="1">
    <source>
        <dbReference type="ARBA" id="ARBA00003257"/>
    </source>
</evidence>
<evidence type="ECO:0000256" key="9">
    <source>
        <dbReference type="ARBA" id="ARBA00022792"/>
    </source>
</evidence>
<evidence type="ECO:0000256" key="10">
    <source>
        <dbReference type="ARBA" id="ARBA00022967"/>
    </source>
</evidence>
<geneLocation type="mitochondrion" evidence="20"/>
<keyword evidence="13 18" id="KW-0520">NAD</keyword>
<reference evidence="20" key="1">
    <citation type="submission" date="2017-08" db="EMBL/GenBank/DDBJ databases">
        <title>Complete mitochondrial genome of Stenopus scutellatus.</title>
        <authorList>
            <person name="Tan M.H."/>
            <person name="Gan H.M."/>
            <person name="Heather B.-G."/>
            <person name="Chan T.Y."/>
            <person name="Austin C.M."/>
        </authorList>
    </citation>
    <scope>NUCLEOTIDE SEQUENCE</scope>
</reference>
<evidence type="ECO:0000256" key="2">
    <source>
        <dbReference type="ARBA" id="ARBA00004448"/>
    </source>
</evidence>
<dbReference type="PANTHER" id="PTHR46552:SF1">
    <property type="entry name" value="NADH-UBIQUINONE OXIDOREDUCTASE CHAIN 2"/>
    <property type="match status" value="1"/>
</dbReference>
<gene>
    <name evidence="20" type="primary">nad2</name>
</gene>
<keyword evidence="12 18" id="KW-1133">Transmembrane helix</keyword>
<protein>
    <recommendedName>
        <fullName evidence="5 18">NADH-ubiquinone oxidoreductase chain 2</fullName>
        <ecNumber evidence="4 18">7.1.1.2</ecNumber>
    </recommendedName>
</protein>
<feature type="transmembrane region" description="Helical" evidence="18">
    <location>
        <begin position="231"/>
        <end position="251"/>
    </location>
</feature>
<dbReference type="AlphaFoldDB" id="A0A6B7DVT0"/>
<evidence type="ECO:0000256" key="11">
    <source>
        <dbReference type="ARBA" id="ARBA00022982"/>
    </source>
</evidence>
<name>A0A6B7DVT0_9EUCA</name>
<dbReference type="EC" id="7.1.1.2" evidence="4 18"/>
<dbReference type="InterPro" id="IPR003917">
    <property type="entry name" value="NADH_UbQ_OxRdtase_chain2"/>
</dbReference>
<comment type="function">
    <text evidence="18">Core subunit of the mitochondrial membrane respiratory chain NADH dehydrogenase (Complex I) which catalyzes electron transfer from NADH through the respiratory chain, using ubiquinone as an electron acceptor. Essential for the catalytic activity and assembly of complex I.</text>
</comment>
<keyword evidence="8 18" id="KW-0812">Transmembrane</keyword>
<evidence type="ECO:0000256" key="15">
    <source>
        <dbReference type="ARBA" id="ARBA00023128"/>
    </source>
</evidence>
<feature type="transmembrane region" description="Helical" evidence="18">
    <location>
        <begin position="191"/>
        <end position="210"/>
    </location>
</feature>
<dbReference type="PRINTS" id="PR01436">
    <property type="entry name" value="NADHDHGNASE2"/>
</dbReference>